<dbReference type="InterPro" id="IPR005162">
    <property type="entry name" value="Retrotrans_gag_dom"/>
</dbReference>
<protein>
    <recommendedName>
        <fullName evidence="2">Retrotransposon gag domain-containing protein</fullName>
    </recommendedName>
</protein>
<evidence type="ECO:0000256" key="1">
    <source>
        <dbReference type="SAM" id="MobiDB-lite"/>
    </source>
</evidence>
<feature type="region of interest" description="Disordered" evidence="1">
    <location>
        <begin position="264"/>
        <end position="295"/>
    </location>
</feature>
<keyword evidence="4" id="KW-1185">Reference proteome</keyword>
<accession>A0AAD4W385</accession>
<dbReference type="PANTHER" id="PTHR33223">
    <property type="entry name" value="CCHC-TYPE DOMAIN-CONTAINING PROTEIN"/>
    <property type="match status" value="1"/>
</dbReference>
<proteinExistence type="predicted"/>
<evidence type="ECO:0000313" key="3">
    <source>
        <dbReference type="EMBL" id="KAI5334801.1"/>
    </source>
</evidence>
<dbReference type="Pfam" id="PF03732">
    <property type="entry name" value="Retrotrans_gag"/>
    <property type="match status" value="1"/>
</dbReference>
<reference evidence="3 4" key="1">
    <citation type="journal article" date="2022" name="G3 (Bethesda)">
        <title>Whole-genome sequence and methylome profiling of the almond [Prunus dulcis (Mill.) D.A. Webb] cultivar 'Nonpareil'.</title>
        <authorList>
            <person name="D'Amico-Willman K.M."/>
            <person name="Ouma W.Z."/>
            <person name="Meulia T."/>
            <person name="Sideli G.M."/>
            <person name="Gradziel T.M."/>
            <person name="Fresnedo-Ramirez J."/>
        </authorList>
    </citation>
    <scope>NUCLEOTIDE SEQUENCE [LARGE SCALE GENOMIC DNA]</scope>
    <source>
        <strain evidence="3">Clone GOH B32 T37-40</strain>
    </source>
</reference>
<dbReference type="Proteomes" id="UP001054821">
    <property type="component" value="Chromosome 4"/>
</dbReference>
<comment type="caution">
    <text evidence="3">The sequence shown here is derived from an EMBL/GenBank/DDBJ whole genome shotgun (WGS) entry which is preliminary data.</text>
</comment>
<sequence length="295" mass="33277">MASAEPQPSVSRRCYGSRWGTSLEAFKLRLFPSTLTGAVFSWYVKLSQNTVPNWQVMEQVFHEQFYRLEPEVSMANLAKISQKPSELVQEYLGRFRDARARCTVYMPEHEFAKLAQGRLLLDLRKKFEGIEFRDIYALLLQADGYEALLKEEQQKGRTTLVHAVDIEDIDSEERGDKVYLEEDEESAGLNLAEIVAKGPYVCKALSKASKDQRPTTAQMSKFSGTSQKADLIDRKILKFPEKATMGVDQNPFPNAQVNMVKVNFPRSDQPSPRLDLGGLAKGCGRKKGNGDSCRP</sequence>
<evidence type="ECO:0000259" key="2">
    <source>
        <dbReference type="Pfam" id="PF03732"/>
    </source>
</evidence>
<dbReference type="AlphaFoldDB" id="A0AAD4W385"/>
<dbReference type="EMBL" id="JAJFAZ020000004">
    <property type="protein sequence ID" value="KAI5334801.1"/>
    <property type="molecule type" value="Genomic_DNA"/>
</dbReference>
<evidence type="ECO:0000313" key="4">
    <source>
        <dbReference type="Proteomes" id="UP001054821"/>
    </source>
</evidence>
<dbReference type="PANTHER" id="PTHR33223:SF6">
    <property type="entry name" value="CCHC-TYPE DOMAIN-CONTAINING PROTEIN"/>
    <property type="match status" value="1"/>
</dbReference>
<feature type="domain" description="Retrotransposon gag" evidence="2">
    <location>
        <begin position="29"/>
        <end position="109"/>
    </location>
</feature>
<name>A0AAD4W385_PRUDU</name>
<organism evidence="3 4">
    <name type="scientific">Prunus dulcis</name>
    <name type="common">Almond</name>
    <name type="synonym">Amygdalus dulcis</name>
    <dbReference type="NCBI Taxonomy" id="3755"/>
    <lineage>
        <taxon>Eukaryota</taxon>
        <taxon>Viridiplantae</taxon>
        <taxon>Streptophyta</taxon>
        <taxon>Embryophyta</taxon>
        <taxon>Tracheophyta</taxon>
        <taxon>Spermatophyta</taxon>
        <taxon>Magnoliopsida</taxon>
        <taxon>eudicotyledons</taxon>
        <taxon>Gunneridae</taxon>
        <taxon>Pentapetalae</taxon>
        <taxon>rosids</taxon>
        <taxon>fabids</taxon>
        <taxon>Rosales</taxon>
        <taxon>Rosaceae</taxon>
        <taxon>Amygdaloideae</taxon>
        <taxon>Amygdaleae</taxon>
        <taxon>Prunus</taxon>
    </lineage>
</organism>
<gene>
    <name evidence="3" type="ORF">L3X38_024934</name>
</gene>